<keyword evidence="3 4" id="KW-0732">Signal</keyword>
<dbReference type="Pfam" id="PF01547">
    <property type="entry name" value="SBP_bac_1"/>
    <property type="match status" value="1"/>
</dbReference>
<proteinExistence type="inferred from homology"/>
<dbReference type="GO" id="GO:0042956">
    <property type="term" value="P:maltodextrin transmembrane transport"/>
    <property type="evidence" value="ECO:0007669"/>
    <property type="project" value="TreeGrafter"/>
</dbReference>
<dbReference type="EMBL" id="QJKB01000003">
    <property type="protein sequence ID" value="PXX44195.1"/>
    <property type="molecule type" value="Genomic_DNA"/>
</dbReference>
<dbReference type="GO" id="GO:1901982">
    <property type="term" value="F:maltose binding"/>
    <property type="evidence" value="ECO:0007669"/>
    <property type="project" value="TreeGrafter"/>
</dbReference>
<organism evidence="5 6">
    <name type="scientific">Undibacterium pigrum</name>
    <dbReference type="NCBI Taxonomy" id="401470"/>
    <lineage>
        <taxon>Bacteria</taxon>
        <taxon>Pseudomonadati</taxon>
        <taxon>Pseudomonadota</taxon>
        <taxon>Betaproteobacteria</taxon>
        <taxon>Burkholderiales</taxon>
        <taxon>Oxalobacteraceae</taxon>
        <taxon>Undibacterium</taxon>
    </lineage>
</organism>
<evidence type="ECO:0000313" key="6">
    <source>
        <dbReference type="Proteomes" id="UP000247792"/>
    </source>
</evidence>
<feature type="chain" id="PRO_5016279854" evidence="4">
    <location>
        <begin position="31"/>
        <end position="411"/>
    </location>
</feature>
<evidence type="ECO:0000256" key="2">
    <source>
        <dbReference type="ARBA" id="ARBA00022448"/>
    </source>
</evidence>
<dbReference type="RefSeq" id="WP_110255432.1">
    <property type="nucleotide sequence ID" value="NZ_QJKB01000003.1"/>
</dbReference>
<dbReference type="SUPFAM" id="SSF53850">
    <property type="entry name" value="Periplasmic binding protein-like II"/>
    <property type="match status" value="1"/>
</dbReference>
<dbReference type="CDD" id="cd13585">
    <property type="entry name" value="PBP2_TMBP_like"/>
    <property type="match status" value="1"/>
</dbReference>
<evidence type="ECO:0000256" key="3">
    <source>
        <dbReference type="ARBA" id="ARBA00022729"/>
    </source>
</evidence>
<sequence>MTRLSSITSIHTKILLSLGAALLGMNTANAETVRIAVAHYSDQTLPYFEKMAKEFSKANPGITIKVEEVNWDSLQQKLQTDIVGGTNPDLSIVATRWLLDLVRDDVIEPLDARMTPAFKDKFIGAFINSGKVASKTYGLPISASARGLYYNKAMLEKAGYPNGPKTWDEVIAASKKIKATGAYGFGIQGKEIETEIYWFYSLWTNGGEVVDTNGKAVFDSAAGIKAANIYKSLIDQGLTQPGVTSNSREDVQNLFKQGRLGMVITAPFLARQIQKEKPGLQYGVTAIPQGSNAATFATTDSLILFKNSKVKTAAWQFSEFLFSKAARVAFTSGEGFLPTTKEEAADPAFNDAVTQSFISYLPTAKFAPVIAGWEDLSKIVANAMQAVYLGKSKPEDALKTAALQANKMLKK</sequence>
<dbReference type="GO" id="GO:0015768">
    <property type="term" value="P:maltose transport"/>
    <property type="evidence" value="ECO:0007669"/>
    <property type="project" value="TreeGrafter"/>
</dbReference>
<reference evidence="5 6" key="1">
    <citation type="submission" date="2018-05" db="EMBL/GenBank/DDBJ databases">
        <title>Genomic Encyclopedia of Type Strains, Phase IV (KMG-IV): sequencing the most valuable type-strain genomes for metagenomic binning, comparative biology and taxonomic classification.</title>
        <authorList>
            <person name="Goeker M."/>
        </authorList>
    </citation>
    <scope>NUCLEOTIDE SEQUENCE [LARGE SCALE GENOMIC DNA]</scope>
    <source>
        <strain evidence="5 6">DSM 19792</strain>
    </source>
</reference>
<comment type="caution">
    <text evidence="5">The sequence shown here is derived from an EMBL/GenBank/DDBJ whole genome shotgun (WGS) entry which is preliminary data.</text>
</comment>
<dbReference type="Proteomes" id="UP000247792">
    <property type="component" value="Unassembled WGS sequence"/>
</dbReference>
<dbReference type="PROSITE" id="PS01037">
    <property type="entry name" value="SBP_BACTERIAL_1"/>
    <property type="match status" value="1"/>
</dbReference>
<keyword evidence="6" id="KW-1185">Reference proteome</keyword>
<dbReference type="InterPro" id="IPR006061">
    <property type="entry name" value="SBP_1_CS"/>
</dbReference>
<dbReference type="Gene3D" id="3.40.190.10">
    <property type="entry name" value="Periplasmic binding protein-like II"/>
    <property type="match status" value="2"/>
</dbReference>
<gene>
    <name evidence="5" type="ORF">DFR42_103464</name>
</gene>
<name>A0A318J7Z5_9BURK</name>
<dbReference type="InterPro" id="IPR006059">
    <property type="entry name" value="SBP"/>
</dbReference>
<dbReference type="GO" id="GO:0055052">
    <property type="term" value="C:ATP-binding cassette (ABC) transporter complex, substrate-binding subunit-containing"/>
    <property type="evidence" value="ECO:0007669"/>
    <property type="project" value="TreeGrafter"/>
</dbReference>
<evidence type="ECO:0000313" key="5">
    <source>
        <dbReference type="EMBL" id="PXX44195.1"/>
    </source>
</evidence>
<protein>
    <submittedName>
        <fullName evidence="5">Carbohydrate ABC transporter substrate-binding protein (CUT1 family)</fullName>
    </submittedName>
</protein>
<accession>A0A318J7Z5</accession>
<feature type="signal peptide" evidence="4">
    <location>
        <begin position="1"/>
        <end position="30"/>
    </location>
</feature>
<dbReference type="PANTHER" id="PTHR30061:SF50">
    <property type="entry name" value="MALTOSE_MALTODEXTRIN-BINDING PERIPLASMIC PROTEIN"/>
    <property type="match status" value="1"/>
</dbReference>
<keyword evidence="2" id="KW-0813">Transport</keyword>
<dbReference type="GO" id="GO:0055085">
    <property type="term" value="P:transmembrane transport"/>
    <property type="evidence" value="ECO:0007669"/>
    <property type="project" value="InterPro"/>
</dbReference>
<evidence type="ECO:0000256" key="1">
    <source>
        <dbReference type="ARBA" id="ARBA00008520"/>
    </source>
</evidence>
<evidence type="ECO:0000256" key="4">
    <source>
        <dbReference type="SAM" id="SignalP"/>
    </source>
</evidence>
<dbReference type="OrthoDB" id="8858741at2"/>
<comment type="similarity">
    <text evidence="1">Belongs to the bacterial solute-binding protein 1 family.</text>
</comment>
<dbReference type="AlphaFoldDB" id="A0A318J7Z5"/>
<dbReference type="PANTHER" id="PTHR30061">
    <property type="entry name" value="MALTOSE-BINDING PERIPLASMIC PROTEIN"/>
    <property type="match status" value="1"/>
</dbReference>